<dbReference type="InterPro" id="IPR039356">
    <property type="entry name" value="YfbR/HDDC2"/>
</dbReference>
<dbReference type="PANTHER" id="PTHR11845">
    <property type="entry name" value="5'-DEOXYNUCLEOTIDASE HDDC2"/>
    <property type="match status" value="1"/>
</dbReference>
<dbReference type="EMBL" id="MHIC01000014">
    <property type="protein sequence ID" value="OGY45604.1"/>
    <property type="molecule type" value="Genomic_DNA"/>
</dbReference>
<evidence type="ECO:0000256" key="2">
    <source>
        <dbReference type="ARBA" id="ARBA00022801"/>
    </source>
</evidence>
<dbReference type="Gene3D" id="1.10.3210.10">
    <property type="entry name" value="Hypothetical protein af1432"/>
    <property type="match status" value="1"/>
</dbReference>
<organism evidence="4 5">
    <name type="scientific">Candidatus Buchananbacteria bacterium RIFCSPHIGHO2_01_FULL_39_8</name>
    <dbReference type="NCBI Taxonomy" id="1797533"/>
    <lineage>
        <taxon>Bacteria</taxon>
        <taxon>Candidatus Buchananiibacteriota</taxon>
    </lineage>
</organism>
<name>A0A1G1Y093_9BACT</name>
<accession>A0A1G1Y093</accession>
<evidence type="ECO:0000256" key="1">
    <source>
        <dbReference type="ARBA" id="ARBA00022723"/>
    </source>
</evidence>
<evidence type="ECO:0000313" key="5">
    <source>
        <dbReference type="Proteomes" id="UP000176241"/>
    </source>
</evidence>
<dbReference type="GO" id="GO:0002953">
    <property type="term" value="F:5'-deoxynucleotidase activity"/>
    <property type="evidence" value="ECO:0007669"/>
    <property type="project" value="InterPro"/>
</dbReference>
<comment type="caution">
    <text evidence="4">The sequence shown here is derived from an EMBL/GenBank/DDBJ whole genome shotgun (WGS) entry which is preliminary data.</text>
</comment>
<keyword evidence="2" id="KW-0378">Hydrolase</keyword>
<feature type="domain" description="HD" evidence="3">
    <location>
        <begin position="20"/>
        <end position="173"/>
    </location>
</feature>
<dbReference type="Proteomes" id="UP000176241">
    <property type="component" value="Unassembled WGS sequence"/>
</dbReference>
<reference evidence="4 5" key="1">
    <citation type="journal article" date="2016" name="Nat. Commun.">
        <title>Thousands of microbial genomes shed light on interconnected biogeochemical processes in an aquifer system.</title>
        <authorList>
            <person name="Anantharaman K."/>
            <person name="Brown C.T."/>
            <person name="Hug L.A."/>
            <person name="Sharon I."/>
            <person name="Castelle C.J."/>
            <person name="Probst A.J."/>
            <person name="Thomas B.C."/>
            <person name="Singh A."/>
            <person name="Wilkins M.J."/>
            <person name="Karaoz U."/>
            <person name="Brodie E.L."/>
            <person name="Williams K.H."/>
            <person name="Hubbard S.S."/>
            <person name="Banfield J.F."/>
        </authorList>
    </citation>
    <scope>NUCLEOTIDE SEQUENCE [LARGE SCALE GENOMIC DNA]</scope>
</reference>
<gene>
    <name evidence="4" type="ORF">A2731_02405</name>
</gene>
<sequence>MKKDLKKLEKLARFLAEIFMLKRNKREGWRLINVEPDSLADHLTIAAQIAYVLGEMEGLSGEKCAAIVLFHDNGEVRTIDQHKVSARYFDARQAELKAAKDQLQNLPTNIGKKIYQLIEQHEKRNTPEGIVARDADWLEVALQAKILVEHGYKFAQNWIDNVVKALETDSAQKILQEISTIDDFTNSWWQGLKKMTYKKLYK</sequence>
<dbReference type="GO" id="GO:0005737">
    <property type="term" value="C:cytoplasm"/>
    <property type="evidence" value="ECO:0007669"/>
    <property type="project" value="TreeGrafter"/>
</dbReference>
<dbReference type="InterPro" id="IPR006674">
    <property type="entry name" value="HD_domain"/>
</dbReference>
<proteinExistence type="predicted"/>
<keyword evidence="1" id="KW-0479">Metal-binding</keyword>
<dbReference type="PANTHER" id="PTHR11845:SF13">
    <property type="entry name" value="5'-DEOXYNUCLEOTIDASE HDDC2"/>
    <property type="match status" value="1"/>
</dbReference>
<dbReference type="GO" id="GO:0046872">
    <property type="term" value="F:metal ion binding"/>
    <property type="evidence" value="ECO:0007669"/>
    <property type="project" value="UniProtKB-KW"/>
</dbReference>
<evidence type="ECO:0000313" key="4">
    <source>
        <dbReference type="EMBL" id="OGY45604.1"/>
    </source>
</evidence>
<dbReference type="Pfam" id="PF13023">
    <property type="entry name" value="HD_3"/>
    <property type="match status" value="1"/>
</dbReference>
<dbReference type="STRING" id="1797533.A2731_02405"/>
<protein>
    <recommendedName>
        <fullName evidence="3">HD domain-containing protein</fullName>
    </recommendedName>
</protein>
<dbReference type="SUPFAM" id="SSF109604">
    <property type="entry name" value="HD-domain/PDEase-like"/>
    <property type="match status" value="1"/>
</dbReference>
<evidence type="ECO:0000259" key="3">
    <source>
        <dbReference type="Pfam" id="PF13023"/>
    </source>
</evidence>
<dbReference type="AlphaFoldDB" id="A0A1G1Y093"/>